<gene>
    <name evidence="3" type="primary">lef-6</name>
</gene>
<evidence type="ECO:0000256" key="1">
    <source>
        <dbReference type="SAM" id="MobiDB-lite"/>
    </source>
</evidence>
<evidence type="ECO:0000313" key="3">
    <source>
        <dbReference type="EMBL" id="BBD50878.1"/>
    </source>
</evidence>
<accession>A0A2Z6C5G7</accession>
<evidence type="ECO:0000313" key="2">
    <source>
        <dbReference type="EMBL" id="AYW35461.1"/>
    </source>
</evidence>
<protein>
    <submittedName>
        <fullName evidence="3">Late expression factor 6</fullName>
    </submittedName>
    <submittedName>
        <fullName evidence="2">Lef-6</fullName>
    </submittedName>
</protein>
<dbReference type="EMBL" id="LC375539">
    <property type="protein sequence ID" value="BBD50878.1"/>
    <property type="molecule type" value="Genomic_DNA"/>
</dbReference>
<feature type="compositionally biased region" description="Basic and acidic residues" evidence="1">
    <location>
        <begin position="85"/>
        <end position="101"/>
    </location>
</feature>
<proteinExistence type="predicted"/>
<reference evidence="3" key="1">
    <citation type="submission" date="2018-03" db="EMBL/GenBank/DDBJ databases">
        <title>Whole genome comparison of nucleopolyhedroviruses isolated from saturniine wild silkworms in Asian countries.</title>
        <authorList>
            <person name="Sasaki K."/>
            <person name="Kajiura Z."/>
            <person name="Ponnuvel K.M."/>
            <person name="Kobayashi J."/>
        </authorList>
    </citation>
    <scope>NUCLEOTIDE SEQUENCE</scope>
    <source>
        <strain evidence="3">Manipur</strain>
    </source>
</reference>
<name>A0A2Z6C5G7_NPVAP</name>
<reference evidence="2" key="2">
    <citation type="submission" date="2018-08" db="EMBL/GenBank/DDBJ databases">
        <title>Genetic characterization of an alphabaculovirus causing tiger band disease in the oak tasar silkworm, Antheraea proylei.</title>
        <authorList>
            <person name="Tourangbam S."/>
            <person name="Malcolm F.J."/>
            <person name="Luikham R."/>
            <person name="Kshetrimayum M."/>
            <person name="Yumnam R."/>
            <person name="Rajkumari L."/>
        </authorList>
    </citation>
    <scope>NUCLEOTIDE SEQUENCE</scope>
    <source>
        <strain evidence="2">TkhulenIBD</strain>
    </source>
</reference>
<dbReference type="EMBL" id="MH797002">
    <property type="protein sequence ID" value="AYW35461.1"/>
    <property type="molecule type" value="Genomic_DNA"/>
</dbReference>
<sequence length="127" mass="14604">MDLQYNGHAYSKRFSRELIALMCAAASPPCNAAVDWRRSSRRRLRVRDRCAARHLQRCSGRYFWPDGARFFCRAARGSPPRRSATPRDELELYAREHGYDREDGELSPARDSPRSSSGRLSNLSVEK</sequence>
<feature type="compositionally biased region" description="Polar residues" evidence="1">
    <location>
        <begin position="114"/>
        <end position="127"/>
    </location>
</feature>
<feature type="region of interest" description="Disordered" evidence="1">
    <location>
        <begin position="76"/>
        <end position="127"/>
    </location>
</feature>
<organism evidence="3">
    <name type="scientific">Antheraea proylei nucleopolyhedrovirus</name>
    <dbReference type="NCBI Taxonomy" id="2126611"/>
    <lineage>
        <taxon>Viruses</taxon>
        <taxon>Viruses incertae sedis</taxon>
        <taxon>Naldaviricetes</taxon>
        <taxon>Lefavirales</taxon>
        <taxon>Baculoviridae</taxon>
        <taxon>Alphabaculovirus</taxon>
        <taxon>Alphabaculovirus anpernyi</taxon>
    </lineage>
</organism>